<keyword evidence="2" id="KW-0812">Transmembrane</keyword>
<keyword evidence="8" id="KW-1185">Reference proteome</keyword>
<proteinExistence type="predicted"/>
<dbReference type="OMA" id="DAFEEHW"/>
<comment type="subcellular location">
    <subcellularLocation>
        <location evidence="6">Endomembrane system</location>
        <topology evidence="6">Single-pass membrane protein</topology>
    </subcellularLocation>
    <subcellularLocation>
        <location evidence="1">Nucleus membrane</location>
    </subcellularLocation>
</comment>
<dbReference type="Proteomes" id="UP000054771">
    <property type="component" value="Unassembled WGS sequence"/>
</dbReference>
<evidence type="ECO:0000256" key="1">
    <source>
        <dbReference type="ARBA" id="ARBA00004126"/>
    </source>
</evidence>
<evidence type="ECO:0000313" key="8">
    <source>
        <dbReference type="Proteomes" id="UP000054771"/>
    </source>
</evidence>
<keyword evidence="4" id="KW-0472">Membrane</keyword>
<dbReference type="Pfam" id="PF05705">
    <property type="entry name" value="DUF829"/>
    <property type="match status" value="1"/>
</dbReference>
<evidence type="ECO:0000256" key="3">
    <source>
        <dbReference type="ARBA" id="ARBA00022989"/>
    </source>
</evidence>
<gene>
    <name evidence="7" type="ORF">ASPCAL03273</name>
</gene>
<sequence>MPTDSMILRQIGFKQLSQGVFLQSLSNQGSQVEKSSLPYSSPAHSSPDVIIICAWGFAHAKHIAKYISGHQSLFPTSKILLLQNCVANIMWKSDSFQMQWFQPAAAVLWECIDTKPDLKVLLHLFSNTGSHSAVQLAEACALNNPPFALPVTSIILDSCPSMPIFEPMANALALGVPSRNIIITIIARAVAYVLVGFTLAIEKTGLATHAATKLYTQLNSTNDVFLARGASTEDQTPISPIPRTYIYGPDDDLIPVDQVIQHANVAIANMSARGINDASKYVAMEKFVGSPHVNHVKFEKERYWRIVQETWQRSVGKPMEKKLATDDA</sequence>
<dbReference type="PANTHER" id="PTHR12265:SF30">
    <property type="entry name" value="TRANSMEMBRANE PROTEIN 53"/>
    <property type="match status" value="1"/>
</dbReference>
<dbReference type="PANTHER" id="PTHR12265">
    <property type="entry name" value="TRANSMEMBRANE PROTEIN 53"/>
    <property type="match status" value="1"/>
</dbReference>
<evidence type="ECO:0000256" key="2">
    <source>
        <dbReference type="ARBA" id="ARBA00022692"/>
    </source>
</evidence>
<dbReference type="AlphaFoldDB" id="A0A0U4YY58"/>
<dbReference type="OrthoDB" id="77878at2759"/>
<keyword evidence="3" id="KW-1133">Transmembrane helix</keyword>
<evidence type="ECO:0000256" key="5">
    <source>
        <dbReference type="ARBA" id="ARBA00023242"/>
    </source>
</evidence>
<organism evidence="7 8">
    <name type="scientific">Aspergillus calidoustus</name>
    <dbReference type="NCBI Taxonomy" id="454130"/>
    <lineage>
        <taxon>Eukaryota</taxon>
        <taxon>Fungi</taxon>
        <taxon>Dikarya</taxon>
        <taxon>Ascomycota</taxon>
        <taxon>Pezizomycotina</taxon>
        <taxon>Eurotiomycetes</taxon>
        <taxon>Eurotiomycetidae</taxon>
        <taxon>Eurotiales</taxon>
        <taxon>Aspergillaceae</taxon>
        <taxon>Aspergillus</taxon>
        <taxon>Aspergillus subgen. Nidulantes</taxon>
    </lineage>
</organism>
<name>A0A0U4YY58_ASPCI</name>
<dbReference type="GO" id="GO:0031965">
    <property type="term" value="C:nuclear membrane"/>
    <property type="evidence" value="ECO:0007669"/>
    <property type="project" value="UniProtKB-SubCell"/>
</dbReference>
<keyword evidence="5" id="KW-0539">Nucleus</keyword>
<evidence type="ECO:0000256" key="6">
    <source>
        <dbReference type="ARBA" id="ARBA00037847"/>
    </source>
</evidence>
<accession>A0A0U4YY58</accession>
<evidence type="ECO:0000256" key="4">
    <source>
        <dbReference type="ARBA" id="ARBA00023136"/>
    </source>
</evidence>
<dbReference type="InterPro" id="IPR008547">
    <property type="entry name" value="DUF829_TMEM53"/>
</dbReference>
<reference evidence="8" key="1">
    <citation type="journal article" date="2016" name="Genome Announc.">
        <title>Draft genome sequences of fungus Aspergillus calidoustus.</title>
        <authorList>
            <person name="Horn F."/>
            <person name="Linde J."/>
            <person name="Mattern D.J."/>
            <person name="Walther G."/>
            <person name="Guthke R."/>
            <person name="Scherlach K."/>
            <person name="Martin K."/>
            <person name="Brakhage A.A."/>
            <person name="Petzke L."/>
            <person name="Valiante V."/>
        </authorList>
    </citation>
    <scope>NUCLEOTIDE SEQUENCE [LARGE SCALE GENOMIC DNA]</scope>
    <source>
        <strain evidence="8">SF006504</strain>
    </source>
</reference>
<evidence type="ECO:0000313" key="7">
    <source>
        <dbReference type="EMBL" id="CEL02101.1"/>
    </source>
</evidence>
<protein>
    <recommendedName>
        <fullName evidence="9">Indole-diterpene biosynthesis protein PaxU</fullName>
    </recommendedName>
</protein>
<dbReference type="EMBL" id="CDMC01000003">
    <property type="protein sequence ID" value="CEL02101.1"/>
    <property type="molecule type" value="Genomic_DNA"/>
</dbReference>
<evidence type="ECO:0008006" key="9">
    <source>
        <dbReference type="Google" id="ProtNLM"/>
    </source>
</evidence>